<gene>
    <name evidence="6" type="ORF">EZS27_012189</name>
</gene>
<dbReference type="InterPro" id="IPR011650">
    <property type="entry name" value="Peptidase_M20_dimer"/>
</dbReference>
<dbReference type="EC" id="3.5.1.16" evidence="6"/>
<proteinExistence type="predicted"/>
<evidence type="ECO:0000259" key="5">
    <source>
        <dbReference type="Pfam" id="PF07687"/>
    </source>
</evidence>
<feature type="domain" description="Peptidase M20 dimerisation" evidence="5">
    <location>
        <begin position="166"/>
        <end position="264"/>
    </location>
</feature>
<comment type="caution">
    <text evidence="6">The sequence shown here is derived from an EMBL/GenBank/DDBJ whole genome shotgun (WGS) entry which is preliminary data.</text>
</comment>
<dbReference type="SUPFAM" id="SSF55031">
    <property type="entry name" value="Bacterial exopeptidase dimerisation domain"/>
    <property type="match status" value="1"/>
</dbReference>
<dbReference type="InterPro" id="IPR001261">
    <property type="entry name" value="ArgE/DapE_CS"/>
</dbReference>
<evidence type="ECO:0000256" key="4">
    <source>
        <dbReference type="ARBA" id="ARBA00022833"/>
    </source>
</evidence>
<dbReference type="AlphaFoldDB" id="A0A5J4S2F8"/>
<dbReference type="InterPro" id="IPR002933">
    <property type="entry name" value="Peptidase_M20"/>
</dbReference>
<organism evidence="6">
    <name type="scientific">termite gut metagenome</name>
    <dbReference type="NCBI Taxonomy" id="433724"/>
    <lineage>
        <taxon>unclassified sequences</taxon>
        <taxon>metagenomes</taxon>
        <taxon>organismal metagenomes</taxon>
    </lineage>
</organism>
<dbReference type="Pfam" id="PF01546">
    <property type="entry name" value="Peptidase_M20"/>
    <property type="match status" value="1"/>
</dbReference>
<dbReference type="GO" id="GO:0006526">
    <property type="term" value="P:L-arginine biosynthetic process"/>
    <property type="evidence" value="ECO:0007669"/>
    <property type="project" value="TreeGrafter"/>
</dbReference>
<evidence type="ECO:0000313" key="6">
    <source>
        <dbReference type="EMBL" id="KAA6339902.1"/>
    </source>
</evidence>
<dbReference type="CDD" id="cd05651">
    <property type="entry name" value="M20_ArgE_DapE-like"/>
    <property type="match status" value="1"/>
</dbReference>
<dbReference type="PANTHER" id="PTHR43808">
    <property type="entry name" value="ACETYLORNITHINE DEACETYLASE"/>
    <property type="match status" value="1"/>
</dbReference>
<dbReference type="InterPro" id="IPR050072">
    <property type="entry name" value="Peptidase_M20A"/>
</dbReference>
<dbReference type="EMBL" id="SNRY01000499">
    <property type="protein sequence ID" value="KAA6339902.1"/>
    <property type="molecule type" value="Genomic_DNA"/>
</dbReference>
<dbReference type="GO" id="GO:0046872">
    <property type="term" value="F:metal ion binding"/>
    <property type="evidence" value="ECO:0007669"/>
    <property type="project" value="UniProtKB-KW"/>
</dbReference>
<keyword evidence="2" id="KW-0479">Metal-binding</keyword>
<dbReference type="Pfam" id="PF07687">
    <property type="entry name" value="M20_dimer"/>
    <property type="match status" value="1"/>
</dbReference>
<evidence type="ECO:0000256" key="2">
    <source>
        <dbReference type="ARBA" id="ARBA00022723"/>
    </source>
</evidence>
<evidence type="ECO:0000256" key="1">
    <source>
        <dbReference type="ARBA" id="ARBA00001947"/>
    </source>
</evidence>
<keyword evidence="4" id="KW-0862">Zinc</keyword>
<name>A0A5J4S2F8_9ZZZZ</name>
<keyword evidence="3 6" id="KW-0378">Hydrolase</keyword>
<evidence type="ECO:0000256" key="3">
    <source>
        <dbReference type="ARBA" id="ARBA00022801"/>
    </source>
</evidence>
<dbReference type="SUPFAM" id="SSF53187">
    <property type="entry name" value="Zn-dependent exopeptidases"/>
    <property type="match status" value="1"/>
</dbReference>
<dbReference type="PANTHER" id="PTHR43808:SF31">
    <property type="entry name" value="N-ACETYL-L-CITRULLINE DEACETYLASE"/>
    <property type="match status" value="1"/>
</dbReference>
<sequence>MLNLEIAKAIDLLKSLIRIPSLSREEEAAADFLQNYIEAEGMTTGRKGNNIWCFSPMFDLQKPTVLLNSHIDTVKPVSRWERDPFTPSEEEGKVYGLGSNDAGGSVVALLHVFLRLCRTRQAYNLIYLASCEEEISGKGGIESVLPSLPPIAFGVVGEPTEMQPAIAEKGLMVLDVTATGRAGHAARNEGDNAIYKVLNDIAWFRDYRFERESPLLGAVKMSVTQINAGTQHNVIPDCCTFVVDVRSNELYSNEELFAKIQEHIACGAQVRSFRLNSSRIDASHPFVQRAVRLGRKPFGSPTLSDQSLMSFTSVKIGPGRSSRSHTADEYILIQEIDEALTLYWALLDGLKIK</sequence>
<dbReference type="Gene3D" id="3.40.630.10">
    <property type="entry name" value="Zn peptidases"/>
    <property type="match status" value="2"/>
</dbReference>
<dbReference type="InterPro" id="IPR036264">
    <property type="entry name" value="Bact_exopeptidase_dim_dom"/>
</dbReference>
<dbReference type="PROSITE" id="PS00758">
    <property type="entry name" value="ARGE_DAPE_CPG2_1"/>
    <property type="match status" value="1"/>
</dbReference>
<comment type="cofactor">
    <cofactor evidence="1">
        <name>Zn(2+)</name>
        <dbReference type="ChEBI" id="CHEBI:29105"/>
    </cofactor>
</comment>
<accession>A0A5J4S2F8</accession>
<reference evidence="6" key="1">
    <citation type="submission" date="2019-03" db="EMBL/GenBank/DDBJ databases">
        <title>Single cell metagenomics reveals metabolic interactions within the superorganism composed of flagellate Streblomastix strix and complex community of Bacteroidetes bacteria on its surface.</title>
        <authorList>
            <person name="Treitli S.C."/>
            <person name="Kolisko M."/>
            <person name="Husnik F."/>
            <person name="Keeling P."/>
            <person name="Hampl V."/>
        </authorList>
    </citation>
    <scope>NUCLEOTIDE SEQUENCE</scope>
    <source>
        <strain evidence="6">STM</strain>
    </source>
</reference>
<dbReference type="GO" id="GO:0008777">
    <property type="term" value="F:acetylornithine deacetylase activity"/>
    <property type="evidence" value="ECO:0007669"/>
    <property type="project" value="UniProtKB-EC"/>
</dbReference>
<protein>
    <submittedName>
        <fullName evidence="6">Acetylornithine deacetylase</fullName>
        <ecNumber evidence="6">3.5.1.16</ecNumber>
    </submittedName>
</protein>